<feature type="domain" description="ABC transporter" evidence="12">
    <location>
        <begin position="1275"/>
        <end position="1505"/>
    </location>
</feature>
<dbReference type="EMBL" id="LFZO01000322">
    <property type="protein sequence ID" value="KXT09611.1"/>
    <property type="molecule type" value="Genomic_DNA"/>
</dbReference>
<comment type="caution">
    <text evidence="13">The sequence shown here is derived from an EMBL/GenBank/DDBJ whole genome shotgun (WGS) entry which is preliminary data.</text>
</comment>
<reference evidence="13 14" key="1">
    <citation type="submission" date="2015-07" db="EMBL/GenBank/DDBJ databases">
        <title>Comparative genomics of the Sigatoka disease complex on banana suggests a link between parallel evolutionary changes in Pseudocercospora fijiensis and Pseudocercospora eumusae and increased virulence on the banana host.</title>
        <authorList>
            <person name="Chang T.-C."/>
            <person name="Salvucci A."/>
            <person name="Crous P.W."/>
            <person name="Stergiopoulos I."/>
        </authorList>
    </citation>
    <scope>NUCLEOTIDE SEQUENCE [LARGE SCALE GENOMIC DNA]</scope>
    <source>
        <strain evidence="13 14">CBS 116634</strain>
    </source>
</reference>
<dbReference type="InterPro" id="IPR003439">
    <property type="entry name" value="ABC_transporter-like_ATP-bd"/>
</dbReference>
<dbReference type="GO" id="GO:0016020">
    <property type="term" value="C:membrane"/>
    <property type="evidence" value="ECO:0007669"/>
    <property type="project" value="UniProtKB-SubCell"/>
</dbReference>
<evidence type="ECO:0000313" key="13">
    <source>
        <dbReference type="EMBL" id="KXT09611.1"/>
    </source>
</evidence>
<dbReference type="GO" id="GO:0140359">
    <property type="term" value="F:ABC-type transporter activity"/>
    <property type="evidence" value="ECO:0007669"/>
    <property type="project" value="InterPro"/>
</dbReference>
<proteinExistence type="inferred from homology"/>
<name>A0A139I4F9_9PEZI</name>
<keyword evidence="4 11" id="KW-0812">Transmembrane</keyword>
<dbReference type="GO" id="GO:0005319">
    <property type="term" value="F:lipid transporter activity"/>
    <property type="evidence" value="ECO:0007669"/>
    <property type="project" value="TreeGrafter"/>
</dbReference>
<sequence length="1621" mass="178005">MALTQLASQTWTLTKKDLLLIAQRRWFSTFIRAVAFPIVLTVILASVKNWIHNNGGYGFGNPSPIRSLSEAFDYVGSTRSKFVIVDRDLAGDDVRSVIDELSKMARNGNRELHTLQDSSEIANICPSSSKGVTDCFGAVDFWSSPETTPGGIWNYTVWQDSVIRGADVRRDDNAVQVYTLPLQHALDIMISRRSNGTVVPDTILQYPFTEQTQAEEDFKDSKFFGLLVTQAIAFALFLGLCGIAYHLTGHVVRQREEGMLQLIDAQMPNKSRWESLIARMLATHIAFDVIYMPAWIVCGVVVGEIIYPASNTGWFVLLYFLAGLAMTSFSILASSLFRRQQLSAISAIVAAIAFAIVAQFSQSGQSSTNNAAVIATGLLFPPSSFVYFLVTSAVSEIFSQPINLSSSPLSLIGSLLDIRIYTITPGTFLGFFAFQILLYPILATIVERFMWGSSFRGRHFRSTAEMNGNALRVNKFTKRYKNAAKKRDRTLAVDQLSLDVFAGTIMCLLGANGSGKSTTLNSIAGLESITHGTIEIDGSGGIGMCPQKNVMWPNMSVEEHVDFFVQLKNPSLLRKERAQEVKLLISGCDLEHKTHAHSKTLSGGQQRKLQLAMMLAGGSRVCCVDEASSGIDPLARRKIWDILLRERGQRTILLTTHFLDESEVLADHIALLSKGKLRAEGTVASLKSSLGGGFQVFVPSHHNHYLEGLTTSNIVHHQASTDDIFDVTDSEALAGLLTKLEQRKVFDYRIEGPSIEKIFLRLADEMQLEGITTPSRSSSESKDLQPAPKHGAFVEDSSVTSSSMDLHTGRSPGPVRQTMVLFRKRLTILKHNFMPYIAALFVPLVVAGLVTRFLLNVSYEGLQCQDPSTQALYDSIPISITPSDLAFNSVLGPPNRVNPQLIQRLIPSQVFCYPGSTYCLTSGDYTPTYNILNVTSATDFNNQIRNSSQPNTYLPGGFWLGDGTTSDPPLLAWLADGYSGDNPFSLLGALDIVLQNTTMAISYNNFAQGYAPKDFFQSLVAVFTTLGFVLFPGLFALYPTRERLQKVRAMHYSNGISSGPLWIAYALFDFCFLLLIAVLVTAIWAANGYNWYGLGYMFVVFLFYGCAATAYSYVISLFAPSELAAIAMTCIVQVVIAMLFFVGCFLTVDMADLEVLYTQLDTIYYTMALVCPPVSLLRALLVTLNVYAISCDGAFLASNPGYIGLFGGPILYLILQFVLMVAFLVFWESGRSLEAFGIRFGSKKHRDSSDLEKEAVTASDAAEDAHRLSSNNLGLRVGHISKTFGTNKAVDDVSFGILPSEKFALLGPNGAGKSTMISLIRGDLRPDSLNQPEIHISGDSLMRTPVAAKQHLGVCPQFDAVDSMTLAEHLHFYARARGLNKKERNENVAEIIKRLGMQDHSNKLVKKLSGGTKRKLSLGIALISNPSVLLLDEPSSGMDAASKRALWKTLEAVSAGRSLLLTTHSMEEANSLCDRAGIMASRMLALGTISSLHERFGDKVYVHLVHQDAPRSSPRQMDELLQWANDTFAIAEAEKAVGGQLRFAVPVSQEGNGGDLPDGSSLGRMFRAIEAEKERMGIRDYSIGHATLDQVFLNVVGRHGVDEENSHVVQKKSIVQKILRR</sequence>
<feature type="transmembrane region" description="Helical" evidence="11">
    <location>
        <begin position="1123"/>
        <end position="1148"/>
    </location>
</feature>
<feature type="transmembrane region" description="Helical" evidence="11">
    <location>
        <begin position="1163"/>
        <end position="1189"/>
    </location>
</feature>
<dbReference type="InterPro" id="IPR027417">
    <property type="entry name" value="P-loop_NTPase"/>
</dbReference>
<keyword evidence="7" id="KW-0067">ATP-binding</keyword>
<dbReference type="PROSITE" id="PS50893">
    <property type="entry name" value="ABC_TRANSPORTER_2"/>
    <property type="match status" value="2"/>
</dbReference>
<keyword evidence="6" id="KW-0547">Nucleotide-binding</keyword>
<dbReference type="Pfam" id="PF12698">
    <property type="entry name" value="ABC2_membrane_3"/>
    <property type="match status" value="1"/>
</dbReference>
<evidence type="ECO:0000256" key="7">
    <source>
        <dbReference type="ARBA" id="ARBA00022840"/>
    </source>
</evidence>
<feature type="region of interest" description="Disordered" evidence="10">
    <location>
        <begin position="771"/>
        <end position="792"/>
    </location>
</feature>
<dbReference type="InterPro" id="IPR017871">
    <property type="entry name" value="ABC_transporter-like_CS"/>
</dbReference>
<dbReference type="PROSITE" id="PS00211">
    <property type="entry name" value="ABC_TRANSPORTER_1"/>
    <property type="match status" value="1"/>
</dbReference>
<dbReference type="SUPFAM" id="SSF52540">
    <property type="entry name" value="P-loop containing nucleoside triphosphate hydrolases"/>
    <property type="match status" value="2"/>
</dbReference>
<dbReference type="InterPro" id="IPR026082">
    <property type="entry name" value="ABCA"/>
</dbReference>
<comment type="subcellular location">
    <subcellularLocation>
        <location evidence="1">Membrane</location>
        <topology evidence="1">Multi-pass membrane protein</topology>
    </subcellularLocation>
</comment>
<dbReference type="GO" id="GO:0016887">
    <property type="term" value="F:ATP hydrolysis activity"/>
    <property type="evidence" value="ECO:0007669"/>
    <property type="project" value="InterPro"/>
</dbReference>
<keyword evidence="5" id="KW-0677">Repeat</keyword>
<dbReference type="InterPro" id="IPR013525">
    <property type="entry name" value="ABC2_TM"/>
</dbReference>
<feature type="transmembrane region" description="Helical" evidence="11">
    <location>
        <begin position="1091"/>
        <end position="1111"/>
    </location>
</feature>
<dbReference type="SMART" id="SM00382">
    <property type="entry name" value="AAA"/>
    <property type="match status" value="2"/>
</dbReference>
<dbReference type="Gene3D" id="3.40.50.300">
    <property type="entry name" value="P-loop containing nucleotide triphosphate hydrolases"/>
    <property type="match status" value="2"/>
</dbReference>
<organism evidence="13 14">
    <name type="scientific">Pseudocercospora musae</name>
    <dbReference type="NCBI Taxonomy" id="113226"/>
    <lineage>
        <taxon>Eukaryota</taxon>
        <taxon>Fungi</taxon>
        <taxon>Dikarya</taxon>
        <taxon>Ascomycota</taxon>
        <taxon>Pezizomycotina</taxon>
        <taxon>Dothideomycetes</taxon>
        <taxon>Dothideomycetidae</taxon>
        <taxon>Mycosphaerellales</taxon>
        <taxon>Mycosphaerellaceae</taxon>
        <taxon>Pseudocercospora</taxon>
    </lineage>
</organism>
<evidence type="ECO:0000256" key="6">
    <source>
        <dbReference type="ARBA" id="ARBA00022741"/>
    </source>
</evidence>
<dbReference type="Proteomes" id="UP000073492">
    <property type="component" value="Unassembled WGS sequence"/>
</dbReference>
<evidence type="ECO:0000256" key="10">
    <source>
        <dbReference type="SAM" id="MobiDB-lite"/>
    </source>
</evidence>
<accession>A0A139I4F9</accession>
<feature type="transmembrane region" description="Helical" evidence="11">
    <location>
        <begin position="1059"/>
        <end position="1085"/>
    </location>
</feature>
<keyword evidence="8 11" id="KW-1133">Transmembrane helix</keyword>
<evidence type="ECO:0000256" key="4">
    <source>
        <dbReference type="ARBA" id="ARBA00022692"/>
    </source>
</evidence>
<evidence type="ECO:0000256" key="3">
    <source>
        <dbReference type="ARBA" id="ARBA00022448"/>
    </source>
</evidence>
<feature type="transmembrane region" description="Helical" evidence="11">
    <location>
        <begin position="1201"/>
        <end position="1227"/>
    </location>
</feature>
<keyword evidence="14" id="KW-1185">Reference proteome</keyword>
<evidence type="ECO:0000256" key="9">
    <source>
        <dbReference type="ARBA" id="ARBA00023136"/>
    </source>
</evidence>
<evidence type="ECO:0000313" key="14">
    <source>
        <dbReference type="Proteomes" id="UP000073492"/>
    </source>
</evidence>
<comment type="similarity">
    <text evidence="2">Belongs to the ABC transporter superfamily. ABCA family.</text>
</comment>
<dbReference type="GO" id="GO:0005524">
    <property type="term" value="F:ATP binding"/>
    <property type="evidence" value="ECO:0007669"/>
    <property type="project" value="UniProtKB-KW"/>
</dbReference>
<feature type="domain" description="ABC transporter" evidence="12">
    <location>
        <begin position="471"/>
        <end position="699"/>
    </location>
</feature>
<keyword evidence="9 11" id="KW-0472">Membrane</keyword>
<evidence type="ECO:0000256" key="5">
    <source>
        <dbReference type="ARBA" id="ARBA00022737"/>
    </source>
</evidence>
<protein>
    <recommendedName>
        <fullName evidence="12">ABC transporter domain-containing protein</fullName>
    </recommendedName>
</protein>
<dbReference type="Pfam" id="PF00005">
    <property type="entry name" value="ABC_tran"/>
    <property type="match status" value="2"/>
</dbReference>
<dbReference type="PANTHER" id="PTHR19229">
    <property type="entry name" value="ATP-BINDING CASSETTE TRANSPORTER SUBFAMILY A ABCA"/>
    <property type="match status" value="1"/>
</dbReference>
<gene>
    <name evidence="13" type="ORF">AC579_7646</name>
</gene>
<dbReference type="PANTHER" id="PTHR19229:SF36">
    <property type="entry name" value="ATP-BINDING CASSETTE SUB-FAMILY A MEMBER 2"/>
    <property type="match status" value="1"/>
</dbReference>
<feature type="transmembrane region" description="Helical" evidence="11">
    <location>
        <begin position="223"/>
        <end position="245"/>
    </location>
</feature>
<evidence type="ECO:0000256" key="11">
    <source>
        <dbReference type="SAM" id="Phobius"/>
    </source>
</evidence>
<feature type="transmembrane region" description="Helical" evidence="11">
    <location>
        <begin position="313"/>
        <end position="333"/>
    </location>
</feature>
<evidence type="ECO:0000259" key="12">
    <source>
        <dbReference type="PROSITE" id="PS50893"/>
    </source>
</evidence>
<evidence type="ECO:0000256" key="1">
    <source>
        <dbReference type="ARBA" id="ARBA00004141"/>
    </source>
</evidence>
<feature type="transmembrane region" description="Helical" evidence="11">
    <location>
        <begin position="342"/>
        <end position="360"/>
    </location>
</feature>
<evidence type="ECO:0000256" key="2">
    <source>
        <dbReference type="ARBA" id="ARBA00008869"/>
    </source>
</evidence>
<evidence type="ECO:0000256" key="8">
    <source>
        <dbReference type="ARBA" id="ARBA00022989"/>
    </source>
</evidence>
<dbReference type="OrthoDB" id="8061355at2759"/>
<dbReference type="CDD" id="cd03263">
    <property type="entry name" value="ABC_subfamily_A"/>
    <property type="match status" value="2"/>
</dbReference>
<feature type="transmembrane region" description="Helical" evidence="11">
    <location>
        <begin position="285"/>
        <end position="307"/>
    </location>
</feature>
<feature type="transmembrane region" description="Helical" evidence="11">
    <location>
        <begin position="428"/>
        <end position="451"/>
    </location>
</feature>
<keyword evidence="3" id="KW-0813">Transport</keyword>
<dbReference type="InterPro" id="IPR003593">
    <property type="entry name" value="AAA+_ATPase"/>
</dbReference>
<feature type="transmembrane region" description="Helical" evidence="11">
    <location>
        <begin position="833"/>
        <end position="855"/>
    </location>
</feature>
<dbReference type="STRING" id="113226.A0A139I4F9"/>
<feature type="transmembrane region" description="Helical" evidence="11">
    <location>
        <begin position="1015"/>
        <end position="1038"/>
    </location>
</feature>
<feature type="transmembrane region" description="Helical" evidence="11">
    <location>
        <begin position="372"/>
        <end position="390"/>
    </location>
</feature>